<dbReference type="EMBL" id="BMAT01009209">
    <property type="protein sequence ID" value="GFS01358.1"/>
    <property type="molecule type" value="Genomic_DNA"/>
</dbReference>
<sequence length="114" mass="13230">MRAPTPVAQTQDDLRRLEPTTLPHPAYSPDLSPSDYYLLPQLKKYLEGRHYDNDDENIADVRRWCRGQSSEIFADGVRQLVKRSRLCIGCEYDCVENRVQGLLYEVVLDRVLSM</sequence>
<comment type="caution">
    <text evidence="2">The sequence shown here is derived from an EMBL/GenBank/DDBJ whole genome shotgun (WGS) entry which is preliminary data.</text>
</comment>
<gene>
    <name evidence="2" type="ORF">ElyMa_004579400</name>
</gene>
<dbReference type="AlphaFoldDB" id="A0AAV4HVE2"/>
<dbReference type="Gene3D" id="3.30.420.10">
    <property type="entry name" value="Ribonuclease H-like superfamily/Ribonuclease H"/>
    <property type="match status" value="1"/>
</dbReference>
<evidence type="ECO:0000256" key="1">
    <source>
        <dbReference type="SAM" id="MobiDB-lite"/>
    </source>
</evidence>
<dbReference type="PANTHER" id="PTHR46060">
    <property type="entry name" value="MARINER MOS1 TRANSPOSASE-LIKE PROTEIN"/>
    <property type="match status" value="1"/>
</dbReference>
<keyword evidence="3" id="KW-1185">Reference proteome</keyword>
<name>A0AAV4HVE2_9GAST</name>
<proteinExistence type="predicted"/>
<dbReference type="Proteomes" id="UP000762676">
    <property type="component" value="Unassembled WGS sequence"/>
</dbReference>
<evidence type="ECO:0000313" key="3">
    <source>
        <dbReference type="Proteomes" id="UP000762676"/>
    </source>
</evidence>
<protein>
    <submittedName>
        <fullName evidence="2">Histone-lysine N-methyltransferase SETMAR</fullName>
    </submittedName>
</protein>
<dbReference type="InterPro" id="IPR052709">
    <property type="entry name" value="Transposase-MT_Hybrid"/>
</dbReference>
<evidence type="ECO:0000313" key="2">
    <source>
        <dbReference type="EMBL" id="GFS01358.1"/>
    </source>
</evidence>
<accession>A0AAV4HVE2</accession>
<feature type="region of interest" description="Disordered" evidence="1">
    <location>
        <begin position="1"/>
        <end position="29"/>
    </location>
</feature>
<dbReference type="GO" id="GO:0003676">
    <property type="term" value="F:nucleic acid binding"/>
    <property type="evidence" value="ECO:0007669"/>
    <property type="project" value="InterPro"/>
</dbReference>
<dbReference type="InterPro" id="IPR036397">
    <property type="entry name" value="RNaseH_sf"/>
</dbReference>
<reference evidence="2 3" key="1">
    <citation type="journal article" date="2021" name="Elife">
        <title>Chloroplast acquisition without the gene transfer in kleptoplastic sea slugs, Plakobranchus ocellatus.</title>
        <authorList>
            <person name="Maeda T."/>
            <person name="Takahashi S."/>
            <person name="Yoshida T."/>
            <person name="Shimamura S."/>
            <person name="Takaki Y."/>
            <person name="Nagai Y."/>
            <person name="Toyoda A."/>
            <person name="Suzuki Y."/>
            <person name="Arimoto A."/>
            <person name="Ishii H."/>
            <person name="Satoh N."/>
            <person name="Nishiyama T."/>
            <person name="Hasebe M."/>
            <person name="Maruyama T."/>
            <person name="Minagawa J."/>
            <person name="Obokata J."/>
            <person name="Shigenobu S."/>
        </authorList>
    </citation>
    <scope>NUCLEOTIDE SEQUENCE [LARGE SCALE GENOMIC DNA]</scope>
</reference>
<organism evidence="2 3">
    <name type="scientific">Elysia marginata</name>
    <dbReference type="NCBI Taxonomy" id="1093978"/>
    <lineage>
        <taxon>Eukaryota</taxon>
        <taxon>Metazoa</taxon>
        <taxon>Spiralia</taxon>
        <taxon>Lophotrochozoa</taxon>
        <taxon>Mollusca</taxon>
        <taxon>Gastropoda</taxon>
        <taxon>Heterobranchia</taxon>
        <taxon>Euthyneura</taxon>
        <taxon>Panpulmonata</taxon>
        <taxon>Sacoglossa</taxon>
        <taxon>Placobranchoidea</taxon>
        <taxon>Plakobranchidae</taxon>
        <taxon>Elysia</taxon>
    </lineage>
</organism>
<dbReference type="PANTHER" id="PTHR46060:SF1">
    <property type="entry name" value="MARINER MOS1 TRANSPOSASE-LIKE PROTEIN"/>
    <property type="match status" value="1"/>
</dbReference>